<proteinExistence type="predicted"/>
<dbReference type="EMBL" id="CP048222">
    <property type="protein sequence ID" value="QHT66643.1"/>
    <property type="molecule type" value="Genomic_DNA"/>
</dbReference>
<name>A0A6C0GFS8_9BACT</name>
<keyword evidence="2" id="KW-1185">Reference proteome</keyword>
<reference evidence="1 2" key="1">
    <citation type="submission" date="2020-01" db="EMBL/GenBank/DDBJ databases">
        <authorList>
            <person name="Kim M.K."/>
        </authorList>
    </citation>
    <scope>NUCLEOTIDE SEQUENCE [LARGE SCALE GENOMIC DNA]</scope>
    <source>
        <strain evidence="1 2">172606-1</strain>
    </source>
</reference>
<organism evidence="1 2">
    <name type="scientific">Rhodocytophaga rosea</name>
    <dbReference type="NCBI Taxonomy" id="2704465"/>
    <lineage>
        <taxon>Bacteria</taxon>
        <taxon>Pseudomonadati</taxon>
        <taxon>Bacteroidota</taxon>
        <taxon>Cytophagia</taxon>
        <taxon>Cytophagales</taxon>
        <taxon>Rhodocytophagaceae</taxon>
        <taxon>Rhodocytophaga</taxon>
    </lineage>
</organism>
<dbReference type="KEGG" id="rhoz:GXP67_08225"/>
<dbReference type="RefSeq" id="WP_162442697.1">
    <property type="nucleotide sequence ID" value="NZ_CP048222.1"/>
</dbReference>
<accession>A0A6C0GFS8</accession>
<dbReference type="AlphaFoldDB" id="A0A6C0GFS8"/>
<sequence length="205" mass="23288">MIELLIRIYADVQPETSTDGVFLFGQTEDNEASVLHKSIELLKHSYTKQILIIDTQPISGHPGFDAWKQKLVRENIHEYAIKGVPLPETPIIHTLVEAEALMHFARQQRYTSLHITAAPFHQLRAFMTAITAALRIYPQIRLYSQPGSALPWLEKVHHSQGKTYGTRSELIAGELQRIEKYGDKGDLLSAEQVLAYLNKRDSKSE</sequence>
<dbReference type="Proteomes" id="UP000480178">
    <property type="component" value="Chromosome"/>
</dbReference>
<evidence type="ECO:0000313" key="2">
    <source>
        <dbReference type="Proteomes" id="UP000480178"/>
    </source>
</evidence>
<evidence type="ECO:0000313" key="1">
    <source>
        <dbReference type="EMBL" id="QHT66643.1"/>
    </source>
</evidence>
<gene>
    <name evidence="1" type="ORF">GXP67_08225</name>
</gene>
<protein>
    <submittedName>
        <fullName evidence="1">YdcF family protein</fullName>
    </submittedName>
</protein>